<evidence type="ECO:0000313" key="5">
    <source>
        <dbReference type="Proteomes" id="UP000005512"/>
    </source>
</evidence>
<sequence>MSIFLFFISYLPLPYLVLLIICCANNSHITKSLETIFFKYSYFIEKRMSQSLKNNCSCGNPKPFDHCCSPFIQEQTIPETAEQLMRSRYSAYVHKDADYLIKTWHPDCHADEWRDEIIKSFEHTQWQGLRVISSSHAKNPDEAYVEFSACFIDEKVDHKQLIHERSRFLRINTRWYYIDGITPKVGRNDDCPCGSGKKFKKCCDSY</sequence>
<dbReference type="AlphaFoldDB" id="D1NYI4"/>
<dbReference type="HAMAP" id="MF_00612">
    <property type="entry name" value="UPF0225"/>
    <property type="match status" value="1"/>
</dbReference>
<reference evidence="4" key="1">
    <citation type="submission" date="2009-12" db="EMBL/GenBank/DDBJ databases">
        <authorList>
            <person name="Weinstock G."/>
            <person name="Sodergren E."/>
            <person name="Clifton S."/>
            <person name="Fulton L."/>
            <person name="Fulton B."/>
            <person name="Courtney L."/>
            <person name="Fronick C."/>
            <person name="Harrison M."/>
            <person name="Strong C."/>
            <person name="Farmer C."/>
            <person name="Delahaunty K."/>
            <person name="Markovic C."/>
            <person name="Hall O."/>
            <person name="Minx P."/>
            <person name="Tomlinson C."/>
            <person name="Mitreva M."/>
            <person name="Nelson J."/>
            <person name="Hou S."/>
            <person name="Wollam A."/>
            <person name="Pepin K.H."/>
            <person name="Johnson M."/>
            <person name="Bhonagiri V."/>
            <person name="Nash W.E."/>
            <person name="Warren W."/>
            <person name="Chinwalla A."/>
            <person name="Mardis E.R."/>
            <person name="Wilson R.K."/>
        </authorList>
    </citation>
    <scope>NUCLEOTIDE SEQUENCE [LARGE SCALE GENOMIC DNA]</scope>
    <source>
        <strain evidence="4">DSM 4541</strain>
    </source>
</reference>
<keyword evidence="5" id="KW-1185">Reference proteome</keyword>
<dbReference type="PANTHER" id="PTHR33747">
    <property type="entry name" value="UPF0225 PROTEIN SCO1677"/>
    <property type="match status" value="1"/>
</dbReference>
<accession>D1NYI4</accession>
<evidence type="ECO:0000256" key="1">
    <source>
        <dbReference type="ARBA" id="ARBA00010839"/>
    </source>
</evidence>
<dbReference type="NCBIfam" id="NF002449">
    <property type="entry name" value="PRK01617.1"/>
    <property type="match status" value="1"/>
</dbReference>
<name>D1NYI4_9GAMM</name>
<dbReference type="InterPro" id="IPR048469">
    <property type="entry name" value="YchJ-like_M"/>
</dbReference>
<dbReference type="InterPro" id="IPR004027">
    <property type="entry name" value="SEC_C_motif"/>
</dbReference>
<dbReference type="SUPFAM" id="SSF103642">
    <property type="entry name" value="Sec-C motif"/>
    <property type="match status" value="1"/>
</dbReference>
<comment type="similarity">
    <text evidence="1 2">Belongs to the UPF0225 family.</text>
</comment>
<protein>
    <recommendedName>
        <fullName evidence="2">UPF0225 protein PROVRUST_04805</fullName>
    </recommendedName>
</protein>
<dbReference type="eggNOG" id="COG3012">
    <property type="taxonomic scope" value="Bacteria"/>
</dbReference>
<dbReference type="NCBIfam" id="NF002486">
    <property type="entry name" value="PRK01752.1"/>
    <property type="match status" value="1"/>
</dbReference>
<dbReference type="Pfam" id="PF02810">
    <property type="entry name" value="SEC-C"/>
    <property type="match status" value="1"/>
</dbReference>
<dbReference type="SUPFAM" id="SSF54427">
    <property type="entry name" value="NTF2-like"/>
    <property type="match status" value="1"/>
</dbReference>
<organism evidence="4 5">
    <name type="scientific">Providencia rustigianii DSM 4541</name>
    <dbReference type="NCBI Taxonomy" id="500637"/>
    <lineage>
        <taxon>Bacteria</taxon>
        <taxon>Pseudomonadati</taxon>
        <taxon>Pseudomonadota</taxon>
        <taxon>Gammaproteobacteria</taxon>
        <taxon>Enterobacterales</taxon>
        <taxon>Morganellaceae</taxon>
        <taxon>Providencia</taxon>
    </lineage>
</organism>
<comment type="caution">
    <text evidence="4">The sequence shown here is derived from an EMBL/GenBank/DDBJ whole genome shotgun (WGS) entry which is preliminary data.</text>
</comment>
<dbReference type="PANTHER" id="PTHR33747:SF1">
    <property type="entry name" value="ADENYLATE CYCLASE-ASSOCIATED CAP C-TERMINAL DOMAIN-CONTAINING PROTEIN"/>
    <property type="match status" value="1"/>
</dbReference>
<dbReference type="Pfam" id="PF17775">
    <property type="entry name" value="YchJ_M-like"/>
    <property type="match status" value="1"/>
</dbReference>
<dbReference type="STRING" id="500637.PROVRUST_04805"/>
<proteinExistence type="inferred from homology"/>
<evidence type="ECO:0000256" key="2">
    <source>
        <dbReference type="HAMAP-Rule" id="MF_00612"/>
    </source>
</evidence>
<dbReference type="EMBL" id="ABXV02000011">
    <property type="protein sequence ID" value="EFB73533.1"/>
    <property type="molecule type" value="Genomic_DNA"/>
</dbReference>
<dbReference type="InterPro" id="IPR032710">
    <property type="entry name" value="NTF2-like_dom_sf"/>
</dbReference>
<evidence type="ECO:0000259" key="3">
    <source>
        <dbReference type="Pfam" id="PF17775"/>
    </source>
</evidence>
<dbReference type="Proteomes" id="UP000005512">
    <property type="component" value="Unassembled WGS sequence"/>
</dbReference>
<dbReference type="Gene3D" id="3.10.450.50">
    <property type="match status" value="1"/>
</dbReference>
<gene>
    <name evidence="4" type="ORF">PROVRUST_04805</name>
</gene>
<dbReference type="HOGENOM" id="CLU_099590_0_0_6"/>
<evidence type="ECO:0000313" key="4">
    <source>
        <dbReference type="EMBL" id="EFB73533.1"/>
    </source>
</evidence>
<feature type="domain" description="YchJ-like middle NTF2-like" evidence="3">
    <location>
        <begin position="80"/>
        <end position="180"/>
    </location>
</feature>
<dbReference type="InterPro" id="IPR023006">
    <property type="entry name" value="YchJ-like"/>
</dbReference>